<feature type="compositionally biased region" description="Basic and acidic residues" evidence="9">
    <location>
        <begin position="642"/>
        <end position="653"/>
    </location>
</feature>
<feature type="transmembrane region" description="Helical" evidence="8">
    <location>
        <begin position="319"/>
        <end position="338"/>
    </location>
</feature>
<feature type="transmembrane region" description="Helical" evidence="8">
    <location>
        <begin position="544"/>
        <end position="566"/>
    </location>
</feature>
<feature type="region of interest" description="Disordered" evidence="9">
    <location>
        <begin position="634"/>
        <end position="668"/>
    </location>
</feature>
<dbReference type="CDD" id="cd17336">
    <property type="entry name" value="MFS_SLCO_OATP"/>
    <property type="match status" value="1"/>
</dbReference>
<feature type="transmembrane region" description="Helical" evidence="8">
    <location>
        <begin position="104"/>
        <end position="126"/>
    </location>
</feature>
<feature type="transmembrane region" description="Helical" evidence="8">
    <location>
        <begin position="358"/>
        <end position="378"/>
    </location>
</feature>
<dbReference type="GO" id="GO:0015347">
    <property type="term" value="F:sodium-independent organic anion transmembrane transporter activity"/>
    <property type="evidence" value="ECO:0007669"/>
    <property type="project" value="TreeGrafter"/>
</dbReference>
<keyword evidence="8" id="KW-0813">Transport</keyword>
<dbReference type="SUPFAM" id="SSF103473">
    <property type="entry name" value="MFS general substrate transporter"/>
    <property type="match status" value="1"/>
</dbReference>
<keyword evidence="4 8" id="KW-0812">Transmembrane</keyword>
<dbReference type="PROSITE" id="PS51465">
    <property type="entry name" value="KAZAL_2"/>
    <property type="match status" value="1"/>
</dbReference>
<feature type="domain" description="Kazal-like" evidence="10">
    <location>
        <begin position="426"/>
        <end position="480"/>
    </location>
</feature>
<evidence type="ECO:0000256" key="8">
    <source>
        <dbReference type="RuleBase" id="RU362056"/>
    </source>
</evidence>
<feature type="non-terminal residue" evidence="11">
    <location>
        <position position="1"/>
    </location>
</feature>
<evidence type="ECO:0000313" key="11">
    <source>
        <dbReference type="EMBL" id="JAP72983.1"/>
    </source>
</evidence>
<dbReference type="GO" id="GO:0043252">
    <property type="term" value="P:sodium-independent organic anion transport"/>
    <property type="evidence" value="ECO:0007669"/>
    <property type="project" value="TreeGrafter"/>
</dbReference>
<feature type="transmembrane region" description="Helical" evidence="8">
    <location>
        <begin position="172"/>
        <end position="192"/>
    </location>
</feature>
<dbReference type="AlphaFoldDB" id="A0A131Y0H1"/>
<dbReference type="PANTHER" id="PTHR11388">
    <property type="entry name" value="ORGANIC ANION TRANSPORTER"/>
    <property type="match status" value="1"/>
</dbReference>
<dbReference type="GO" id="GO:0016323">
    <property type="term" value="C:basolateral plasma membrane"/>
    <property type="evidence" value="ECO:0007669"/>
    <property type="project" value="TreeGrafter"/>
</dbReference>
<comment type="similarity">
    <text evidence="2 8">Belongs to the organo anion transporter (TC 2.A.60) family.</text>
</comment>
<name>A0A131Y0H1_IXORI</name>
<reference evidence="11" key="1">
    <citation type="submission" date="2016-02" db="EMBL/GenBank/DDBJ databases">
        <title>RNAseq analyses of the midgut from blood- or serum-fed Ixodes ricinus ticks.</title>
        <authorList>
            <person name="Perner J."/>
            <person name="Provaznik J."/>
            <person name="Schrenkova J."/>
            <person name="Urbanova V."/>
            <person name="Ribeiro J.M."/>
            <person name="Kopacek P."/>
        </authorList>
    </citation>
    <scope>NUCLEOTIDE SEQUENCE</scope>
    <source>
        <tissue evidence="11">Gut</tissue>
    </source>
</reference>
<feature type="transmembrane region" description="Helical" evidence="8">
    <location>
        <begin position="390"/>
        <end position="416"/>
    </location>
</feature>
<dbReference type="Pfam" id="PF03137">
    <property type="entry name" value="OATP"/>
    <property type="match status" value="1"/>
</dbReference>
<dbReference type="GO" id="GO:0006811">
    <property type="term" value="P:monoatomic ion transport"/>
    <property type="evidence" value="ECO:0007669"/>
    <property type="project" value="UniProtKB-KW"/>
</dbReference>
<keyword evidence="7" id="KW-1015">Disulfide bond</keyword>
<evidence type="ECO:0000256" key="6">
    <source>
        <dbReference type="ARBA" id="ARBA00023136"/>
    </source>
</evidence>
<dbReference type="Gene3D" id="1.20.1250.20">
    <property type="entry name" value="MFS general substrate transporter like domains"/>
    <property type="match status" value="1"/>
</dbReference>
<dbReference type="InterPro" id="IPR004156">
    <property type="entry name" value="OATP"/>
</dbReference>
<evidence type="ECO:0000256" key="5">
    <source>
        <dbReference type="ARBA" id="ARBA00022989"/>
    </source>
</evidence>
<feature type="transmembrane region" description="Helical" evidence="8">
    <location>
        <begin position="255"/>
        <end position="276"/>
    </location>
</feature>
<evidence type="ECO:0000256" key="9">
    <source>
        <dbReference type="SAM" id="MobiDB-lite"/>
    </source>
</evidence>
<keyword evidence="3" id="KW-1003">Cell membrane</keyword>
<evidence type="ECO:0000256" key="1">
    <source>
        <dbReference type="ARBA" id="ARBA00004651"/>
    </source>
</evidence>
<keyword evidence="6 8" id="KW-0472">Membrane</keyword>
<evidence type="ECO:0000256" key="4">
    <source>
        <dbReference type="ARBA" id="ARBA00022692"/>
    </source>
</evidence>
<dbReference type="InterPro" id="IPR036259">
    <property type="entry name" value="MFS_trans_sf"/>
</dbReference>
<evidence type="ECO:0000256" key="7">
    <source>
        <dbReference type="ARBA" id="ARBA00023157"/>
    </source>
</evidence>
<feature type="transmembrane region" description="Helical" evidence="8">
    <location>
        <begin position="38"/>
        <end position="56"/>
    </location>
</feature>
<accession>A0A131Y0H1</accession>
<dbReference type="InterPro" id="IPR002350">
    <property type="entry name" value="Kazal_dom"/>
</dbReference>
<proteinExistence type="evidence at transcript level"/>
<evidence type="ECO:0000256" key="3">
    <source>
        <dbReference type="ARBA" id="ARBA00022475"/>
    </source>
</evidence>
<protein>
    <recommendedName>
        <fullName evidence="8">Solute carrier organic anion transporter family member</fullName>
    </recommendedName>
</protein>
<feature type="transmembrane region" description="Helical" evidence="8">
    <location>
        <begin position="505"/>
        <end position="532"/>
    </location>
</feature>
<comment type="subcellular location">
    <subcellularLocation>
        <location evidence="1 8">Cell membrane</location>
        <topology evidence="1 8">Multi-pass membrane protein</topology>
    </subcellularLocation>
</comment>
<sequence length="685" mass="75606">EQVPAREPEKGPEDDRDYLCGVGNYRPCWMQRFATSRYFALIFGVLGIFQGAYRTYLVGTLSTVEKRFSMSGHMSSFIMIADDISPVMGTVVLMLCLRRTSKPNWVAGGMLLSVVGAVSSVLPYAVYGKGTHLLGNTGQPGNALRTQFCGDGNVDAANCGSQNKDLGSLGPLIFLFMGNFFNGLGGTAYYVIGTTYMDDNVKKKNSALYFGSLYAFRLMGPVVGFFLSSLCLSYPEDLNDKPDMRVEDPRWIGAWWVGYLVIGTGILLSVLPMFFFPKKIRPKAAANKVDIAGQEDKGFKADVKETLQALNRLFRNPVYVLRTFASISAYIALAGYYISFPKYTEHQFSQTASRASLFAGPTYIVSNVIGTILGAIFVHKVKPSPRVVAALNVFVTVVSIGGIVALMLISCGSIHYPVVRNAEERLTIENSCTADCDCSTSIHHPVCDPNTDTQYFSACFAGCLPEAPNQTEFRDCRCLQSERGESQFSIGQVKNGKCEQDCFDAMMAFAGVVFFMQVVLSTSHVGSTLLFLRAIEPKDKSVALTMNSFIMNMFAFIPYPLIYGAIIDASCLVWEDRCGDRGACWIYDLQRLRYLIHGVTTVLLVISAVFQCGVVYYSKIIKNFYDEGETDPPDALAAAPDNSKEGPEIHELDVQLPEPARQRKTSTESWEFQNFNKMVNVTDSL</sequence>
<dbReference type="EMBL" id="GEFM01002813">
    <property type="protein sequence ID" value="JAP72983.1"/>
    <property type="molecule type" value="mRNA"/>
</dbReference>
<feature type="transmembrane region" description="Helical" evidence="8">
    <location>
        <begin position="594"/>
        <end position="617"/>
    </location>
</feature>
<keyword evidence="5 8" id="KW-1133">Transmembrane helix</keyword>
<feature type="transmembrane region" description="Helical" evidence="8">
    <location>
        <begin position="76"/>
        <end position="97"/>
    </location>
</feature>
<evidence type="ECO:0000256" key="2">
    <source>
        <dbReference type="ARBA" id="ARBA00009657"/>
    </source>
</evidence>
<keyword evidence="8" id="KW-0406">Ion transport</keyword>
<organism evidence="11">
    <name type="scientific">Ixodes ricinus</name>
    <name type="common">Common tick</name>
    <name type="synonym">Acarus ricinus</name>
    <dbReference type="NCBI Taxonomy" id="34613"/>
    <lineage>
        <taxon>Eukaryota</taxon>
        <taxon>Metazoa</taxon>
        <taxon>Ecdysozoa</taxon>
        <taxon>Arthropoda</taxon>
        <taxon>Chelicerata</taxon>
        <taxon>Arachnida</taxon>
        <taxon>Acari</taxon>
        <taxon>Parasitiformes</taxon>
        <taxon>Ixodida</taxon>
        <taxon>Ixodoidea</taxon>
        <taxon>Ixodidae</taxon>
        <taxon>Ixodinae</taxon>
        <taxon>Ixodes</taxon>
    </lineage>
</organism>
<evidence type="ECO:0000259" key="10">
    <source>
        <dbReference type="PROSITE" id="PS51465"/>
    </source>
</evidence>
<dbReference type="NCBIfam" id="TIGR00805">
    <property type="entry name" value="oat"/>
    <property type="match status" value="1"/>
</dbReference>
<feature type="transmembrane region" description="Helical" evidence="8">
    <location>
        <begin position="213"/>
        <end position="235"/>
    </location>
</feature>
<dbReference type="PANTHER" id="PTHR11388:SF76">
    <property type="entry name" value="SOLUTE CARRIER ORGANIC ANION TRANSPORTER FAMILY MEMBER"/>
    <property type="match status" value="1"/>
</dbReference>